<protein>
    <submittedName>
        <fullName evidence="1">Uncharacterized protein</fullName>
    </submittedName>
</protein>
<dbReference type="HOGENOM" id="CLU_1937903_0_0_1"/>
<dbReference type="EMBL" id="KN846960">
    <property type="protein sequence ID" value="KIW65623.1"/>
    <property type="molecule type" value="Genomic_DNA"/>
</dbReference>
<dbReference type="Proteomes" id="UP000054266">
    <property type="component" value="Unassembled WGS sequence"/>
</dbReference>
<gene>
    <name evidence="1" type="ORF">PV04_07865</name>
</gene>
<dbReference type="AlphaFoldDB" id="A0A0D2FCA5"/>
<sequence>MITRARENIPLLPLPTSSLSCYSQPHRHCHYTPTEQTPRRQASPKHPCLTTWLHSILWACCHTSSANTGTVKTTGLLVMIWFCWVDDEQKLQIEQNLNQMLHATRSPTLKSMMNSSRKQVAERYVITSPH</sequence>
<evidence type="ECO:0000313" key="2">
    <source>
        <dbReference type="Proteomes" id="UP000054266"/>
    </source>
</evidence>
<organism evidence="1 2">
    <name type="scientific">Phialophora macrospora</name>
    <dbReference type="NCBI Taxonomy" id="1851006"/>
    <lineage>
        <taxon>Eukaryota</taxon>
        <taxon>Fungi</taxon>
        <taxon>Dikarya</taxon>
        <taxon>Ascomycota</taxon>
        <taxon>Pezizomycotina</taxon>
        <taxon>Eurotiomycetes</taxon>
        <taxon>Chaetothyriomycetidae</taxon>
        <taxon>Chaetothyriales</taxon>
        <taxon>Herpotrichiellaceae</taxon>
        <taxon>Phialophora</taxon>
    </lineage>
</organism>
<proteinExistence type="predicted"/>
<keyword evidence="2" id="KW-1185">Reference proteome</keyword>
<accession>A0A0D2FCA5</accession>
<dbReference type="PROSITE" id="PS51257">
    <property type="entry name" value="PROKAR_LIPOPROTEIN"/>
    <property type="match status" value="1"/>
</dbReference>
<reference evidence="1 2" key="1">
    <citation type="submission" date="2015-01" db="EMBL/GenBank/DDBJ databases">
        <title>The Genome Sequence of Capronia semiimmersa CBS27337.</title>
        <authorList>
            <consortium name="The Broad Institute Genomics Platform"/>
            <person name="Cuomo C."/>
            <person name="de Hoog S."/>
            <person name="Gorbushina A."/>
            <person name="Stielow B."/>
            <person name="Teixiera M."/>
            <person name="Abouelleil A."/>
            <person name="Chapman S.B."/>
            <person name="Priest M."/>
            <person name="Young S.K."/>
            <person name="Wortman J."/>
            <person name="Nusbaum C."/>
            <person name="Birren B."/>
        </authorList>
    </citation>
    <scope>NUCLEOTIDE SEQUENCE [LARGE SCALE GENOMIC DNA]</scope>
    <source>
        <strain evidence="1 2">CBS 27337</strain>
    </source>
</reference>
<name>A0A0D2FCA5_9EURO</name>
<evidence type="ECO:0000313" key="1">
    <source>
        <dbReference type="EMBL" id="KIW65623.1"/>
    </source>
</evidence>